<dbReference type="PANTHER" id="PTHR22916">
    <property type="entry name" value="GLYCOSYLTRANSFERASE"/>
    <property type="match status" value="1"/>
</dbReference>
<dbReference type="CDD" id="cd00761">
    <property type="entry name" value="Glyco_tranf_GTA_type"/>
    <property type="match status" value="1"/>
</dbReference>
<proteinExistence type="predicted"/>
<evidence type="ECO:0000313" key="5">
    <source>
        <dbReference type="Proteomes" id="UP000321830"/>
    </source>
</evidence>
<reference evidence="4 5" key="1">
    <citation type="submission" date="2019-07" db="EMBL/GenBank/DDBJ databases">
        <title>Whole genome shotgun sequence of Enterococcus villorum NBRC 100699.</title>
        <authorList>
            <person name="Hosoyama A."/>
            <person name="Uohara A."/>
            <person name="Ohji S."/>
            <person name="Ichikawa N."/>
        </authorList>
    </citation>
    <scope>NUCLEOTIDE SEQUENCE [LARGE SCALE GENOMIC DNA]</scope>
    <source>
        <strain evidence="4 5">NBRC 100699</strain>
    </source>
</reference>
<protein>
    <submittedName>
        <fullName evidence="4">Glycosyl transferase</fullName>
    </submittedName>
</protein>
<accession>A0A511J483</accession>
<name>A0A511J483_9ENTE</name>
<comment type="caution">
    <text evidence="4">The sequence shown here is derived from an EMBL/GenBank/DDBJ whole genome shotgun (WGS) entry which is preliminary data.</text>
</comment>
<dbReference type="InterPro" id="IPR029044">
    <property type="entry name" value="Nucleotide-diphossugar_trans"/>
</dbReference>
<dbReference type="InterPro" id="IPR001173">
    <property type="entry name" value="Glyco_trans_2-like"/>
</dbReference>
<evidence type="ECO:0000256" key="1">
    <source>
        <dbReference type="ARBA" id="ARBA00022676"/>
    </source>
</evidence>
<gene>
    <name evidence="4" type="ORF">EVI01_18500</name>
</gene>
<dbReference type="PANTHER" id="PTHR22916:SF51">
    <property type="entry name" value="GLYCOSYLTRANSFERASE EPSH-RELATED"/>
    <property type="match status" value="1"/>
</dbReference>
<dbReference type="Proteomes" id="UP000321830">
    <property type="component" value="Unassembled WGS sequence"/>
</dbReference>
<keyword evidence="1" id="KW-0328">Glycosyltransferase</keyword>
<evidence type="ECO:0000256" key="2">
    <source>
        <dbReference type="ARBA" id="ARBA00022679"/>
    </source>
</evidence>
<feature type="domain" description="Glycosyltransferase 2-like" evidence="3">
    <location>
        <begin position="10"/>
        <end position="178"/>
    </location>
</feature>
<evidence type="ECO:0000259" key="3">
    <source>
        <dbReference type="Pfam" id="PF00535"/>
    </source>
</evidence>
<dbReference type="Gene3D" id="3.90.550.10">
    <property type="entry name" value="Spore Coat Polysaccharide Biosynthesis Protein SpsA, Chain A"/>
    <property type="match status" value="1"/>
</dbReference>
<dbReference type="Pfam" id="PF00535">
    <property type="entry name" value="Glycos_transf_2"/>
    <property type="match status" value="1"/>
</dbReference>
<keyword evidence="2 4" id="KW-0808">Transferase</keyword>
<dbReference type="SUPFAM" id="SSF53448">
    <property type="entry name" value="Nucleotide-diphospho-sugar transferases"/>
    <property type="match status" value="1"/>
</dbReference>
<dbReference type="RefSeq" id="WP_010750663.1">
    <property type="nucleotide sequence ID" value="NZ_BJWF01000025.1"/>
</dbReference>
<organism evidence="4 5">
    <name type="scientific">Enterococcus villorum</name>
    <dbReference type="NCBI Taxonomy" id="112904"/>
    <lineage>
        <taxon>Bacteria</taxon>
        <taxon>Bacillati</taxon>
        <taxon>Bacillota</taxon>
        <taxon>Bacilli</taxon>
        <taxon>Lactobacillales</taxon>
        <taxon>Enterococcaceae</taxon>
        <taxon>Enterococcus</taxon>
    </lineage>
</organism>
<sequence>MKDNIENQVSIIVPCYNVVNYLQDFIDSMINQTYKNYELIFVNDGSTDGTLDYLNERIKELKNAKIINQNNHGLAYARNEGLKIAQGEYVAFFDPDDQLHKKTLEENLELFSMYTVDVVMFSMQYVTESCERIKEVTLRSNKDLQIMDYNQFREHFPEIFFETSFFSACNKLYRKDFLIKNQLVFPEIRTGQDSIFNCQMMLKGCKLYINHKIYYYYRFGRPGSAAANKVDDQRIIDDNQVCEVFKKFTRELGLNPSYYRQLSFQKVNKLFEKIKNAYDEPREKMNLLFSQPEFQTVLRFSNIDSIKGIKNKLKFIYLIKEKNKWIG</sequence>
<dbReference type="EMBL" id="BJWF01000025">
    <property type="protein sequence ID" value="GEL92513.1"/>
    <property type="molecule type" value="Genomic_DNA"/>
</dbReference>
<dbReference type="GO" id="GO:0016757">
    <property type="term" value="F:glycosyltransferase activity"/>
    <property type="evidence" value="ECO:0007669"/>
    <property type="project" value="UniProtKB-KW"/>
</dbReference>
<dbReference type="AlphaFoldDB" id="A0A511J483"/>
<evidence type="ECO:0000313" key="4">
    <source>
        <dbReference type="EMBL" id="GEL92513.1"/>
    </source>
</evidence>